<dbReference type="InterPro" id="IPR000644">
    <property type="entry name" value="CBS_dom"/>
</dbReference>
<keyword evidence="1 2" id="KW-0129">CBS domain</keyword>
<evidence type="ECO:0000256" key="1">
    <source>
        <dbReference type="ARBA" id="ARBA00023122"/>
    </source>
</evidence>
<gene>
    <name evidence="4" type="ORF">TPSD3_05460</name>
</gene>
<dbReference type="InterPro" id="IPR051257">
    <property type="entry name" value="Diverse_CBS-Domain"/>
</dbReference>
<evidence type="ECO:0000259" key="3">
    <source>
        <dbReference type="PROSITE" id="PS51371"/>
    </source>
</evidence>
<dbReference type="SMART" id="SM00116">
    <property type="entry name" value="CBS"/>
    <property type="match status" value="2"/>
</dbReference>
<name>A0A251X751_9GAMM</name>
<evidence type="ECO:0000313" key="4">
    <source>
        <dbReference type="EMBL" id="OUD13801.1"/>
    </source>
</evidence>
<dbReference type="Pfam" id="PF00571">
    <property type="entry name" value="CBS"/>
    <property type="match status" value="2"/>
</dbReference>
<feature type="domain" description="CBS" evidence="3">
    <location>
        <begin position="79"/>
        <end position="132"/>
    </location>
</feature>
<dbReference type="AlphaFoldDB" id="A0A251X751"/>
<dbReference type="CDD" id="cd04629">
    <property type="entry name" value="CBS_pair_bac"/>
    <property type="match status" value="1"/>
</dbReference>
<dbReference type="RefSeq" id="WP_176329746.1">
    <property type="nucleotide sequence ID" value="NZ_MSLT01000012.1"/>
</dbReference>
<proteinExistence type="predicted"/>
<comment type="caution">
    <text evidence="4">The sequence shown here is derived from an EMBL/GenBank/DDBJ whole genome shotgun (WGS) entry which is preliminary data.</text>
</comment>
<dbReference type="PANTHER" id="PTHR43080:SF26">
    <property type="entry name" value="REGULATORY PROTEIN"/>
    <property type="match status" value="1"/>
</dbReference>
<dbReference type="Proteomes" id="UP000194798">
    <property type="component" value="Unassembled WGS sequence"/>
</dbReference>
<dbReference type="SUPFAM" id="SSF54631">
    <property type="entry name" value="CBS-domain pair"/>
    <property type="match status" value="1"/>
</dbReference>
<dbReference type="InterPro" id="IPR046342">
    <property type="entry name" value="CBS_dom_sf"/>
</dbReference>
<dbReference type="EMBL" id="MSLT01000012">
    <property type="protein sequence ID" value="OUD13801.1"/>
    <property type="molecule type" value="Genomic_DNA"/>
</dbReference>
<dbReference type="Gene3D" id="3.10.580.10">
    <property type="entry name" value="CBS-domain"/>
    <property type="match status" value="1"/>
</dbReference>
<dbReference type="PANTHER" id="PTHR43080">
    <property type="entry name" value="CBS DOMAIN-CONTAINING PROTEIN CBSX3, MITOCHONDRIAL"/>
    <property type="match status" value="1"/>
</dbReference>
<reference evidence="4 5" key="1">
    <citation type="submission" date="2016-12" db="EMBL/GenBank/DDBJ databases">
        <title>Thioflexothrix psekupsii D3 genome sequencing and assembly.</title>
        <authorList>
            <person name="Fomenkov A."/>
            <person name="Vincze T."/>
            <person name="Grabovich M."/>
            <person name="Anton B.P."/>
            <person name="Dubinina G."/>
            <person name="Orlova M."/>
            <person name="Belousova E."/>
            <person name="Roberts R.J."/>
        </authorList>
    </citation>
    <scope>NUCLEOTIDE SEQUENCE [LARGE SCALE GENOMIC DNA]</scope>
    <source>
        <strain evidence="4">D3</strain>
    </source>
</reference>
<keyword evidence="5" id="KW-1185">Reference proteome</keyword>
<protein>
    <recommendedName>
        <fullName evidence="3">CBS domain-containing protein</fullName>
    </recommendedName>
</protein>
<organism evidence="4 5">
    <name type="scientific">Thioflexithrix psekupsensis</name>
    <dbReference type="NCBI Taxonomy" id="1570016"/>
    <lineage>
        <taxon>Bacteria</taxon>
        <taxon>Pseudomonadati</taxon>
        <taxon>Pseudomonadota</taxon>
        <taxon>Gammaproteobacteria</taxon>
        <taxon>Thiotrichales</taxon>
        <taxon>Thioflexithrix</taxon>
    </lineage>
</organism>
<feature type="domain" description="CBS" evidence="3">
    <location>
        <begin position="12"/>
        <end position="70"/>
    </location>
</feature>
<dbReference type="InterPro" id="IPR044729">
    <property type="entry name" value="CBS_bac"/>
</dbReference>
<evidence type="ECO:0000256" key="2">
    <source>
        <dbReference type="PROSITE-ProRule" id="PRU00703"/>
    </source>
</evidence>
<dbReference type="PROSITE" id="PS51371">
    <property type="entry name" value="CBS"/>
    <property type="match status" value="2"/>
</dbReference>
<evidence type="ECO:0000313" key="5">
    <source>
        <dbReference type="Proteomes" id="UP000194798"/>
    </source>
</evidence>
<accession>A0A251X751</accession>
<sequence length="132" mass="14749">MSLRKITVREHMSATPVLLMPDADILHAIQQLVESHQSAAAVVDEHGNLIGVLSEKDCMKVALHAGYYEEAAGRVADYMQTQVQSVDADMTIMELAAAFLEKPYRFYPVLDDARVIGQITRHDVLKALQKVW</sequence>